<dbReference type="EMBL" id="JASNQZ010000014">
    <property type="protein sequence ID" value="KAL0948253.1"/>
    <property type="molecule type" value="Genomic_DNA"/>
</dbReference>
<dbReference type="InterPro" id="IPR008949">
    <property type="entry name" value="Isoprenoid_synthase_dom_sf"/>
</dbReference>
<keyword evidence="3" id="KW-1185">Reference proteome</keyword>
<gene>
    <name evidence="2" type="ORF">HGRIS_010850</name>
</gene>
<proteinExistence type="predicted"/>
<organism evidence="2 3">
    <name type="scientific">Hohenbuehelia grisea</name>
    <dbReference type="NCBI Taxonomy" id="104357"/>
    <lineage>
        <taxon>Eukaryota</taxon>
        <taxon>Fungi</taxon>
        <taxon>Dikarya</taxon>
        <taxon>Basidiomycota</taxon>
        <taxon>Agaricomycotina</taxon>
        <taxon>Agaricomycetes</taxon>
        <taxon>Agaricomycetidae</taxon>
        <taxon>Agaricales</taxon>
        <taxon>Pleurotineae</taxon>
        <taxon>Pleurotaceae</taxon>
        <taxon>Hohenbuehelia</taxon>
    </lineage>
</organism>
<dbReference type="Gene3D" id="1.10.600.10">
    <property type="entry name" value="Farnesyl Diphosphate Synthase"/>
    <property type="match status" value="2"/>
</dbReference>
<feature type="region of interest" description="Disordered" evidence="1">
    <location>
        <begin position="290"/>
        <end position="346"/>
    </location>
</feature>
<feature type="compositionally biased region" description="Low complexity" evidence="1">
    <location>
        <begin position="302"/>
        <end position="311"/>
    </location>
</feature>
<dbReference type="Proteomes" id="UP001556367">
    <property type="component" value="Unassembled WGS sequence"/>
</dbReference>
<reference evidence="3" key="1">
    <citation type="submission" date="2024-06" db="EMBL/GenBank/DDBJ databases">
        <title>Multi-omics analyses provide insights into the biosynthesis of the anticancer antibiotic pleurotin in Hohenbuehelia grisea.</title>
        <authorList>
            <person name="Weaver J.A."/>
            <person name="Alberti F."/>
        </authorList>
    </citation>
    <scope>NUCLEOTIDE SEQUENCE [LARGE SCALE GENOMIC DNA]</scope>
    <source>
        <strain evidence="3">T-177</strain>
    </source>
</reference>
<feature type="compositionally biased region" description="Pro residues" evidence="1">
    <location>
        <begin position="329"/>
        <end position="340"/>
    </location>
</feature>
<dbReference type="Pfam" id="PF19086">
    <property type="entry name" value="Terpene_syn_C_2"/>
    <property type="match status" value="1"/>
</dbReference>
<evidence type="ECO:0000256" key="1">
    <source>
        <dbReference type="SAM" id="MobiDB-lite"/>
    </source>
</evidence>
<name>A0ABR3IYB1_9AGAR</name>
<accession>A0ABR3IYB1</accession>
<feature type="compositionally biased region" description="Basic residues" evidence="1">
    <location>
        <begin position="290"/>
        <end position="301"/>
    </location>
</feature>
<protein>
    <submittedName>
        <fullName evidence="2">Uncharacterized protein</fullName>
    </submittedName>
</protein>
<evidence type="ECO:0000313" key="3">
    <source>
        <dbReference type="Proteomes" id="UP001556367"/>
    </source>
</evidence>
<dbReference type="SUPFAM" id="SSF48576">
    <property type="entry name" value="Terpenoid synthases"/>
    <property type="match status" value="1"/>
</dbReference>
<evidence type="ECO:0000313" key="2">
    <source>
        <dbReference type="EMBL" id="KAL0948253.1"/>
    </source>
</evidence>
<sequence length="405" mass="45452">MSRGASLQLPDLLALTRDFELHINPHCRVVSDAVEAWWIDPRNATMFAPNNGEDLRNMKAGLLAALVLPASDSPQLTLVAHFLTALLYFQQRMATATSLVDCGWEHLSESNGLSFLDSNKVFHLFIPHLNRLSSHAPDDWRTRFNASITAFQFATPSLVSASGEPTACRDIDTYIRQKMSASGTRMLIDLMELVKELRLPSSYFEQSDAMLTSLVETTVCILTWSLDIVSYNIHQSYGSKTNAINVIVKTMQLTTQGALKFAHAQLKQQFEQFKLVERAILDGLASVHAPHHRPQAPRHRSVSPPGASAPPARTPWSWVPTTLFSSSKPPSPDPSPPKPIFEPDDHWDEQTCDDMRAYMQGLRDCIVGFVHWTYETDIYFGKHGEEVRNTGWMFMLPPVCSTKRS</sequence>
<comment type="caution">
    <text evidence="2">The sequence shown here is derived from an EMBL/GenBank/DDBJ whole genome shotgun (WGS) entry which is preliminary data.</text>
</comment>